<dbReference type="AlphaFoldDB" id="A0A8T1S6Z5"/>
<organism evidence="3 4">
    <name type="scientific">Chelydra serpentina</name>
    <name type="common">Snapping turtle</name>
    <name type="synonym">Testudo serpentina</name>
    <dbReference type="NCBI Taxonomy" id="8475"/>
    <lineage>
        <taxon>Eukaryota</taxon>
        <taxon>Metazoa</taxon>
        <taxon>Chordata</taxon>
        <taxon>Craniata</taxon>
        <taxon>Vertebrata</taxon>
        <taxon>Euteleostomi</taxon>
        <taxon>Archelosauria</taxon>
        <taxon>Testudinata</taxon>
        <taxon>Testudines</taxon>
        <taxon>Cryptodira</taxon>
        <taxon>Durocryptodira</taxon>
        <taxon>Americhelydia</taxon>
        <taxon>Chelydroidea</taxon>
        <taxon>Chelydridae</taxon>
        <taxon>Chelydra</taxon>
    </lineage>
</organism>
<dbReference type="EMBL" id="JAHGAV010000567">
    <property type="protein sequence ID" value="KAG6924588.1"/>
    <property type="molecule type" value="Genomic_DNA"/>
</dbReference>
<dbReference type="InterPro" id="IPR001909">
    <property type="entry name" value="KRAB"/>
</dbReference>
<dbReference type="Proteomes" id="UP000765507">
    <property type="component" value="Unassembled WGS sequence"/>
</dbReference>
<gene>
    <name evidence="3" type="ORF">G0U57_016927</name>
</gene>
<evidence type="ECO:0000259" key="2">
    <source>
        <dbReference type="PROSITE" id="PS50805"/>
    </source>
</evidence>
<dbReference type="Pfam" id="PF01352">
    <property type="entry name" value="KRAB"/>
    <property type="match status" value="1"/>
</dbReference>
<dbReference type="GO" id="GO:0006355">
    <property type="term" value="P:regulation of DNA-templated transcription"/>
    <property type="evidence" value="ECO:0007669"/>
    <property type="project" value="InterPro"/>
</dbReference>
<dbReference type="SMART" id="SM00349">
    <property type="entry name" value="KRAB"/>
    <property type="match status" value="1"/>
</dbReference>
<dbReference type="InterPro" id="IPR036051">
    <property type="entry name" value="KRAB_dom_sf"/>
</dbReference>
<evidence type="ECO:0000256" key="1">
    <source>
        <dbReference type="SAM" id="MobiDB-lite"/>
    </source>
</evidence>
<name>A0A8T1S6Z5_CHESE</name>
<feature type="domain" description="KRAB" evidence="2">
    <location>
        <begin position="104"/>
        <end position="162"/>
    </location>
</feature>
<dbReference type="Gene3D" id="6.10.140.140">
    <property type="match status" value="1"/>
</dbReference>
<evidence type="ECO:0000313" key="3">
    <source>
        <dbReference type="EMBL" id="KAG6924588.1"/>
    </source>
</evidence>
<sequence>AVLGGGSRQAALGRTKGRAGPGQARTGDSDIAGRCCLLSLQLLLRPARGGFLCGSGTSPRARLCRHQLRAGDPGCRIASTFCSRLSHPPRGKEMASVELAQGLVTFEELAVYFTEGEWALLDPAQRAVYREVMQENYATVASLGKDSCPLVIRSGGVSTESA</sequence>
<reference evidence="3 4" key="1">
    <citation type="journal article" date="2020" name="G3 (Bethesda)">
        <title>Draft Genome of the Common Snapping Turtle, Chelydra serpentina, a Model for Phenotypic Plasticity in Reptiles.</title>
        <authorList>
            <person name="Das D."/>
            <person name="Singh S.K."/>
            <person name="Bierstedt J."/>
            <person name="Erickson A."/>
            <person name="Galli G.L.J."/>
            <person name="Crossley D.A. 2nd"/>
            <person name="Rhen T."/>
        </authorList>
    </citation>
    <scope>NUCLEOTIDE SEQUENCE [LARGE SCALE GENOMIC DNA]</scope>
    <source>
        <strain evidence="3">KW</strain>
    </source>
</reference>
<dbReference type="PANTHER" id="PTHR23232">
    <property type="entry name" value="KRAB DOMAIN C2H2 ZINC FINGER"/>
    <property type="match status" value="1"/>
</dbReference>
<dbReference type="InterPro" id="IPR050169">
    <property type="entry name" value="Krueppel_C2H2_ZnF"/>
</dbReference>
<accession>A0A8T1S6Z5</accession>
<dbReference type="PANTHER" id="PTHR23232:SF142">
    <property type="entry name" value="GASTRULA ZINC FINGER PROTEIN XLCGF57.1-LIKE-RELATED"/>
    <property type="match status" value="1"/>
</dbReference>
<feature type="region of interest" description="Disordered" evidence="1">
    <location>
        <begin position="1"/>
        <end position="26"/>
    </location>
</feature>
<dbReference type="CDD" id="cd07765">
    <property type="entry name" value="KRAB_A-box"/>
    <property type="match status" value="1"/>
</dbReference>
<dbReference type="OrthoDB" id="9892686at2759"/>
<dbReference type="PROSITE" id="PS50805">
    <property type="entry name" value="KRAB"/>
    <property type="match status" value="1"/>
</dbReference>
<evidence type="ECO:0000313" key="4">
    <source>
        <dbReference type="Proteomes" id="UP000765507"/>
    </source>
</evidence>
<proteinExistence type="predicted"/>
<feature type="non-terminal residue" evidence="3">
    <location>
        <position position="162"/>
    </location>
</feature>
<dbReference type="SUPFAM" id="SSF109640">
    <property type="entry name" value="KRAB domain (Kruppel-associated box)"/>
    <property type="match status" value="1"/>
</dbReference>
<comment type="caution">
    <text evidence="3">The sequence shown here is derived from an EMBL/GenBank/DDBJ whole genome shotgun (WGS) entry which is preliminary data.</text>
</comment>
<protein>
    <submittedName>
        <fullName evidence="3">Zinc finger protein 621</fullName>
    </submittedName>
</protein>
<keyword evidence="4" id="KW-1185">Reference proteome</keyword>